<reference evidence="2" key="1">
    <citation type="submission" date="2017-07" db="EMBL/GenBank/DDBJ databases">
        <title>Taro Niue Genome Assembly and Annotation.</title>
        <authorList>
            <person name="Atibalentja N."/>
            <person name="Keating K."/>
            <person name="Fields C.J."/>
        </authorList>
    </citation>
    <scope>NUCLEOTIDE SEQUENCE</scope>
    <source>
        <strain evidence="2">Niue_2</strain>
        <tissue evidence="2">Leaf</tissue>
    </source>
</reference>
<protein>
    <submittedName>
        <fullName evidence="2">Uncharacterized protein</fullName>
    </submittedName>
</protein>
<organism evidence="2 3">
    <name type="scientific">Colocasia esculenta</name>
    <name type="common">Wild taro</name>
    <name type="synonym">Arum esculentum</name>
    <dbReference type="NCBI Taxonomy" id="4460"/>
    <lineage>
        <taxon>Eukaryota</taxon>
        <taxon>Viridiplantae</taxon>
        <taxon>Streptophyta</taxon>
        <taxon>Embryophyta</taxon>
        <taxon>Tracheophyta</taxon>
        <taxon>Spermatophyta</taxon>
        <taxon>Magnoliopsida</taxon>
        <taxon>Liliopsida</taxon>
        <taxon>Araceae</taxon>
        <taxon>Aroideae</taxon>
        <taxon>Colocasieae</taxon>
        <taxon>Colocasia</taxon>
    </lineage>
</organism>
<evidence type="ECO:0000313" key="3">
    <source>
        <dbReference type="Proteomes" id="UP000652761"/>
    </source>
</evidence>
<gene>
    <name evidence="2" type="ORF">Taro_014880</name>
</gene>
<keyword evidence="3" id="KW-1185">Reference proteome</keyword>
<feature type="compositionally biased region" description="Pro residues" evidence="1">
    <location>
        <begin position="1"/>
        <end position="11"/>
    </location>
</feature>
<dbReference type="AlphaFoldDB" id="A0A843UJD1"/>
<dbReference type="Proteomes" id="UP000652761">
    <property type="component" value="Unassembled WGS sequence"/>
</dbReference>
<feature type="non-terminal residue" evidence="2">
    <location>
        <position position="1"/>
    </location>
</feature>
<sequence length="93" mass="9105">SGEFTPPPPRVPASGHSSVPPPLAAGSGEFTPPPPRVLGSGQCTPSPPTVAGPSVSAPPAFLASASTVPEAEDAVSLQEGEAVFMKALCGRCG</sequence>
<name>A0A843UJD1_COLES</name>
<proteinExistence type="predicted"/>
<dbReference type="EMBL" id="NMUH01000629">
    <property type="protein sequence ID" value="MQL82407.1"/>
    <property type="molecule type" value="Genomic_DNA"/>
</dbReference>
<feature type="region of interest" description="Disordered" evidence="1">
    <location>
        <begin position="1"/>
        <end position="58"/>
    </location>
</feature>
<accession>A0A843UJD1</accession>
<evidence type="ECO:0000313" key="2">
    <source>
        <dbReference type="EMBL" id="MQL82407.1"/>
    </source>
</evidence>
<evidence type="ECO:0000256" key="1">
    <source>
        <dbReference type="SAM" id="MobiDB-lite"/>
    </source>
</evidence>
<comment type="caution">
    <text evidence="2">The sequence shown here is derived from an EMBL/GenBank/DDBJ whole genome shotgun (WGS) entry which is preliminary data.</text>
</comment>